<dbReference type="PANTHER" id="PTHR24363">
    <property type="entry name" value="SERINE/THREONINE PROTEIN KINASE"/>
    <property type="match status" value="1"/>
</dbReference>
<name>A0A2V0PR66_9CHLO</name>
<dbReference type="PROSITE" id="PS00107">
    <property type="entry name" value="PROTEIN_KINASE_ATP"/>
    <property type="match status" value="1"/>
</dbReference>
<gene>
    <name evidence="13" type="ORF">Rsub_12520</name>
</gene>
<evidence type="ECO:0000256" key="4">
    <source>
        <dbReference type="ARBA" id="ARBA00022741"/>
    </source>
</evidence>
<reference evidence="13 14" key="1">
    <citation type="journal article" date="2018" name="Sci. Rep.">
        <title>Raphidocelis subcapitata (=Pseudokirchneriella subcapitata) provides an insight into genome evolution and environmental adaptations in the Sphaeropleales.</title>
        <authorList>
            <person name="Suzuki S."/>
            <person name="Yamaguchi H."/>
            <person name="Nakajima N."/>
            <person name="Kawachi M."/>
        </authorList>
    </citation>
    <scope>NUCLEOTIDE SEQUENCE [LARGE SCALE GENOMIC DNA]</scope>
    <source>
        <strain evidence="13 14">NIES-35</strain>
    </source>
</reference>
<keyword evidence="3" id="KW-0808">Transferase</keyword>
<dbReference type="Pfam" id="PF00069">
    <property type="entry name" value="Pkinase"/>
    <property type="match status" value="1"/>
</dbReference>
<dbReference type="STRING" id="307507.A0A2V0PR66"/>
<evidence type="ECO:0000256" key="6">
    <source>
        <dbReference type="ARBA" id="ARBA00022840"/>
    </source>
</evidence>
<dbReference type="SUPFAM" id="SSF56112">
    <property type="entry name" value="Protein kinase-like (PK-like)"/>
    <property type="match status" value="1"/>
</dbReference>
<dbReference type="InterPro" id="IPR011009">
    <property type="entry name" value="Kinase-like_dom_sf"/>
</dbReference>
<evidence type="ECO:0000256" key="1">
    <source>
        <dbReference type="ARBA" id="ARBA00012513"/>
    </source>
</evidence>
<dbReference type="InterPro" id="IPR017441">
    <property type="entry name" value="Protein_kinase_ATP_BS"/>
</dbReference>
<dbReference type="PANTHER" id="PTHR24363:SF0">
    <property type="entry name" value="SERINE_THREONINE KINASE LIKE DOMAIN CONTAINING 1"/>
    <property type="match status" value="1"/>
</dbReference>
<feature type="domain" description="Protein kinase" evidence="12">
    <location>
        <begin position="109"/>
        <end position="412"/>
    </location>
</feature>
<evidence type="ECO:0000256" key="9">
    <source>
        <dbReference type="PROSITE-ProRule" id="PRU10141"/>
    </source>
</evidence>
<dbReference type="PROSITE" id="PS00108">
    <property type="entry name" value="PROTEIN_KINASE_ST"/>
    <property type="match status" value="1"/>
</dbReference>
<comment type="catalytic activity">
    <reaction evidence="8">
        <text>L-seryl-[protein] + ATP = O-phospho-L-seryl-[protein] + ADP + H(+)</text>
        <dbReference type="Rhea" id="RHEA:17989"/>
        <dbReference type="Rhea" id="RHEA-COMP:9863"/>
        <dbReference type="Rhea" id="RHEA-COMP:11604"/>
        <dbReference type="ChEBI" id="CHEBI:15378"/>
        <dbReference type="ChEBI" id="CHEBI:29999"/>
        <dbReference type="ChEBI" id="CHEBI:30616"/>
        <dbReference type="ChEBI" id="CHEBI:83421"/>
        <dbReference type="ChEBI" id="CHEBI:456216"/>
        <dbReference type="EC" id="2.7.11.1"/>
    </reaction>
</comment>
<dbReference type="InParanoid" id="A0A2V0PR66"/>
<keyword evidence="2 10" id="KW-0723">Serine/threonine-protein kinase</keyword>
<dbReference type="CDD" id="cd14014">
    <property type="entry name" value="STKc_PknB_like"/>
    <property type="match status" value="1"/>
</dbReference>
<feature type="compositionally biased region" description="Low complexity" evidence="11">
    <location>
        <begin position="20"/>
        <end position="33"/>
    </location>
</feature>
<feature type="binding site" evidence="9">
    <location>
        <position position="138"/>
    </location>
    <ligand>
        <name>ATP</name>
        <dbReference type="ChEBI" id="CHEBI:30616"/>
    </ligand>
</feature>
<dbReference type="AlphaFoldDB" id="A0A2V0PR66"/>
<comment type="similarity">
    <text evidence="10">Belongs to the protein kinase superfamily.</text>
</comment>
<dbReference type="Proteomes" id="UP000247498">
    <property type="component" value="Unassembled WGS sequence"/>
</dbReference>
<comment type="catalytic activity">
    <reaction evidence="7">
        <text>L-threonyl-[protein] + ATP = O-phospho-L-threonyl-[protein] + ADP + H(+)</text>
        <dbReference type="Rhea" id="RHEA:46608"/>
        <dbReference type="Rhea" id="RHEA-COMP:11060"/>
        <dbReference type="Rhea" id="RHEA-COMP:11605"/>
        <dbReference type="ChEBI" id="CHEBI:15378"/>
        <dbReference type="ChEBI" id="CHEBI:30013"/>
        <dbReference type="ChEBI" id="CHEBI:30616"/>
        <dbReference type="ChEBI" id="CHEBI:61977"/>
        <dbReference type="ChEBI" id="CHEBI:456216"/>
        <dbReference type="EC" id="2.7.11.1"/>
    </reaction>
</comment>
<evidence type="ECO:0000313" key="13">
    <source>
        <dbReference type="EMBL" id="GBF99745.1"/>
    </source>
</evidence>
<evidence type="ECO:0000256" key="8">
    <source>
        <dbReference type="ARBA" id="ARBA00048679"/>
    </source>
</evidence>
<dbReference type="SMART" id="SM00220">
    <property type="entry name" value="S_TKc"/>
    <property type="match status" value="1"/>
</dbReference>
<evidence type="ECO:0000256" key="5">
    <source>
        <dbReference type="ARBA" id="ARBA00022777"/>
    </source>
</evidence>
<evidence type="ECO:0000259" key="12">
    <source>
        <dbReference type="PROSITE" id="PS50011"/>
    </source>
</evidence>
<dbReference type="EC" id="2.7.11.1" evidence="1"/>
<evidence type="ECO:0000256" key="2">
    <source>
        <dbReference type="ARBA" id="ARBA00022527"/>
    </source>
</evidence>
<sequence length="412" mass="44695">MMISGDAMRPRAHPARRLRALASAPAAARAPPRSLHPERRRRVAARAEPLDDAAGAAAAEELRAAALDLPFESDQDLMGPEAPLQKPGMGAPPLRPASLDPGTVVAGKYTIESQLGAGANAVTYRARVNATGEQVAIKAMSLRGLRDWKQLELFQREAVVLQGLAHPSIPRYLEYFEEDTASDRCFFIVQAEARGRSLEDMMRAGKRADEKEVLRISTELLSILKYLASLRPPVVHRDIKPANVVLEGGEWGGRVFLIDFGGVQGVAPGETFASTIVGSYGYMAPEQFSGAATPASDLYSLGATLLHLSSGLPPSAFPQERMRLAYKGKVTVGPALGAPWFGESLDRIEQEWIASEINGHLDARGAAPSAEAMAAADPPEVYADGDIGADPFWDMRQDSWDRDPFRDRERRF</sequence>
<evidence type="ECO:0000313" key="14">
    <source>
        <dbReference type="Proteomes" id="UP000247498"/>
    </source>
</evidence>
<dbReference type="EMBL" id="BDRX01000171">
    <property type="protein sequence ID" value="GBF99745.1"/>
    <property type="molecule type" value="Genomic_DNA"/>
</dbReference>
<dbReference type="InterPro" id="IPR008271">
    <property type="entry name" value="Ser/Thr_kinase_AS"/>
</dbReference>
<evidence type="ECO:0000256" key="10">
    <source>
        <dbReference type="RuleBase" id="RU000304"/>
    </source>
</evidence>
<protein>
    <recommendedName>
        <fullName evidence="1">non-specific serine/threonine protein kinase</fullName>
        <ecNumber evidence="1">2.7.11.1</ecNumber>
    </recommendedName>
</protein>
<evidence type="ECO:0000256" key="7">
    <source>
        <dbReference type="ARBA" id="ARBA00047899"/>
    </source>
</evidence>
<accession>A0A2V0PR66</accession>
<feature type="region of interest" description="Disordered" evidence="11">
    <location>
        <begin position="1"/>
        <end position="55"/>
    </location>
</feature>
<comment type="caution">
    <text evidence="13">The sequence shown here is derived from an EMBL/GenBank/DDBJ whole genome shotgun (WGS) entry which is preliminary data.</text>
</comment>
<keyword evidence="4 9" id="KW-0547">Nucleotide-binding</keyword>
<dbReference type="GO" id="GO:0004674">
    <property type="term" value="F:protein serine/threonine kinase activity"/>
    <property type="evidence" value="ECO:0007669"/>
    <property type="project" value="UniProtKB-KW"/>
</dbReference>
<dbReference type="Gene3D" id="1.10.510.10">
    <property type="entry name" value="Transferase(Phosphotransferase) domain 1"/>
    <property type="match status" value="1"/>
</dbReference>
<evidence type="ECO:0000256" key="3">
    <source>
        <dbReference type="ARBA" id="ARBA00022679"/>
    </source>
</evidence>
<keyword evidence="6 9" id="KW-0067">ATP-binding</keyword>
<keyword evidence="14" id="KW-1185">Reference proteome</keyword>
<dbReference type="OrthoDB" id="75710at2759"/>
<dbReference type="PROSITE" id="PS50011">
    <property type="entry name" value="PROTEIN_KINASE_DOM"/>
    <property type="match status" value="1"/>
</dbReference>
<proteinExistence type="inferred from homology"/>
<evidence type="ECO:0000256" key="11">
    <source>
        <dbReference type="SAM" id="MobiDB-lite"/>
    </source>
</evidence>
<dbReference type="InterPro" id="IPR000719">
    <property type="entry name" value="Prot_kinase_dom"/>
</dbReference>
<organism evidence="13 14">
    <name type="scientific">Raphidocelis subcapitata</name>
    <dbReference type="NCBI Taxonomy" id="307507"/>
    <lineage>
        <taxon>Eukaryota</taxon>
        <taxon>Viridiplantae</taxon>
        <taxon>Chlorophyta</taxon>
        <taxon>core chlorophytes</taxon>
        <taxon>Chlorophyceae</taxon>
        <taxon>CS clade</taxon>
        <taxon>Sphaeropleales</taxon>
        <taxon>Selenastraceae</taxon>
        <taxon>Raphidocelis</taxon>
    </lineage>
</organism>
<keyword evidence="5 13" id="KW-0418">Kinase</keyword>
<dbReference type="GO" id="GO:0005524">
    <property type="term" value="F:ATP binding"/>
    <property type="evidence" value="ECO:0007669"/>
    <property type="project" value="UniProtKB-UniRule"/>
</dbReference>
<feature type="compositionally biased region" description="Basic residues" evidence="11">
    <location>
        <begin position="10"/>
        <end position="19"/>
    </location>
</feature>